<evidence type="ECO:0000256" key="2">
    <source>
        <dbReference type="NCBIfam" id="TIGR00928"/>
    </source>
</evidence>
<accession>A0A6B0YW99</accession>
<dbReference type="InterPro" id="IPR019468">
    <property type="entry name" value="AdenyloSucc_lyase_C"/>
</dbReference>
<dbReference type="NCBIfam" id="TIGR00928">
    <property type="entry name" value="purB"/>
    <property type="match status" value="1"/>
</dbReference>
<dbReference type="InterPro" id="IPR022761">
    <property type="entry name" value="Fumarate_lyase_N"/>
</dbReference>
<comment type="catalytic activity">
    <reaction evidence="3">
        <text>(2S)-2-[5-amino-1-(5-phospho-beta-D-ribosyl)imidazole-4-carboxamido]succinate = 5-amino-1-(5-phospho-beta-D-ribosyl)imidazole-4-carboxamide + fumarate</text>
        <dbReference type="Rhea" id="RHEA:23920"/>
        <dbReference type="ChEBI" id="CHEBI:29806"/>
        <dbReference type="ChEBI" id="CHEBI:58443"/>
        <dbReference type="ChEBI" id="CHEBI:58475"/>
        <dbReference type="EC" id="4.3.2.2"/>
    </reaction>
</comment>
<dbReference type="PROSITE" id="PS00163">
    <property type="entry name" value="FUMARATE_LYASES"/>
    <property type="match status" value="1"/>
</dbReference>
<dbReference type="Pfam" id="PF00206">
    <property type="entry name" value="Lyase_1"/>
    <property type="match status" value="1"/>
</dbReference>
<comment type="caution">
    <text evidence="5">The sequence shown here is derived from an EMBL/GenBank/DDBJ whole genome shotgun (WGS) entry which is preliminary data.</text>
</comment>
<dbReference type="UniPathway" id="UPA00074">
    <property type="reaction ID" value="UER00132"/>
</dbReference>
<dbReference type="InterPro" id="IPR008948">
    <property type="entry name" value="L-Aspartase-like"/>
</dbReference>
<dbReference type="EC" id="4.3.2.2" evidence="2 3"/>
<dbReference type="InterPro" id="IPR020557">
    <property type="entry name" value="Fumarate_lyase_CS"/>
</dbReference>
<dbReference type="GO" id="GO:0006189">
    <property type="term" value="P:'de novo' IMP biosynthetic process"/>
    <property type="evidence" value="ECO:0007669"/>
    <property type="project" value="UniProtKB-UniPathway"/>
</dbReference>
<keyword evidence="1 3" id="KW-0456">Lyase</keyword>
<protein>
    <recommendedName>
        <fullName evidence="2 3">Adenylosuccinate lyase</fullName>
        <shortName evidence="3">ASL</shortName>
        <ecNumber evidence="2 3">4.3.2.2</ecNumber>
    </recommendedName>
    <alternativeName>
        <fullName evidence="3">Adenylosuccinase</fullName>
    </alternativeName>
</protein>
<dbReference type="GO" id="GO:0004018">
    <property type="term" value="F:N6-(1,2-dicarboxyethyl)AMP AMP-lyase (fumarate-forming) activity"/>
    <property type="evidence" value="ECO:0007669"/>
    <property type="project" value="UniProtKB-UniRule"/>
</dbReference>
<dbReference type="Gene3D" id="1.10.275.60">
    <property type="match status" value="1"/>
</dbReference>
<dbReference type="GO" id="GO:0005829">
    <property type="term" value="C:cytosol"/>
    <property type="evidence" value="ECO:0007669"/>
    <property type="project" value="TreeGrafter"/>
</dbReference>
<evidence type="ECO:0000259" key="4">
    <source>
        <dbReference type="SMART" id="SM00998"/>
    </source>
</evidence>
<sequence length="466" mass="52349">MTTFTHESYLSPLTWRYGSEIMRRNWSEAEKRRLMRRVWVALAEAQLEAGLVTAIQVADLRARQDHINIERAQQIEDEIRHDLMAEIRTYAEQCPVGGPIIHLGATSMDVLDNVDALRLRTGLDQIIERLKRSLATLAERIANEADTPAIAFTHIQPAEPTTVGYRFAQHGQDLLADLEELQRVCNNIRGKGIKGAVGTSASYDQLLSDSEFTPRQLEERVMQKLDLPAFEAATQTYPRKQDWLVVNALAGLCASLHKFAFDLRILQSPPFGEWSEPFGSKQVGSSAMPFKRNPIAAENIDSLTRQVAALPRIAWDNSALNLLERTLDDSANRRLYLPEAFLLTDEVLIRCQRLFEGMTVWPGPTARNLRDYGVFAATERLLMEAVKAGGDRQHLHELIREQSLVAWKALQEGEPNPLVDNLMADPHIRDLVPRERTHSLLQASAYVGDAPQRARNIASAIRAAVG</sequence>
<evidence type="ECO:0000256" key="3">
    <source>
        <dbReference type="RuleBase" id="RU361172"/>
    </source>
</evidence>
<dbReference type="EMBL" id="VXRG01000145">
    <property type="protein sequence ID" value="MXY95336.1"/>
    <property type="molecule type" value="Genomic_DNA"/>
</dbReference>
<name>A0A6B0YW99_9CHLR</name>
<feature type="domain" description="Adenylosuccinate lyase C-terminal" evidence="4">
    <location>
        <begin position="372"/>
        <end position="458"/>
    </location>
</feature>
<evidence type="ECO:0000256" key="1">
    <source>
        <dbReference type="ARBA" id="ARBA00023239"/>
    </source>
</evidence>
<dbReference type="PANTHER" id="PTHR43172">
    <property type="entry name" value="ADENYLOSUCCINATE LYASE"/>
    <property type="match status" value="1"/>
</dbReference>
<keyword evidence="3" id="KW-0658">Purine biosynthesis</keyword>
<comment type="pathway">
    <text evidence="3">Purine metabolism; AMP biosynthesis via de novo pathway; AMP from IMP: step 2/2.</text>
</comment>
<organism evidence="5">
    <name type="scientific">Caldilineaceae bacterium SB0664_bin_27</name>
    <dbReference type="NCBI Taxonomy" id="2605260"/>
    <lineage>
        <taxon>Bacteria</taxon>
        <taxon>Bacillati</taxon>
        <taxon>Chloroflexota</taxon>
        <taxon>Caldilineae</taxon>
        <taxon>Caldilineales</taxon>
        <taxon>Caldilineaceae</taxon>
    </lineage>
</organism>
<dbReference type="Gene3D" id="1.10.40.30">
    <property type="entry name" value="Fumarase/aspartase (C-terminal domain)"/>
    <property type="match status" value="1"/>
</dbReference>
<dbReference type="PANTHER" id="PTHR43172:SF1">
    <property type="entry name" value="ADENYLOSUCCINATE LYASE"/>
    <property type="match status" value="1"/>
</dbReference>
<dbReference type="Pfam" id="PF10397">
    <property type="entry name" value="ADSL_C"/>
    <property type="match status" value="1"/>
</dbReference>
<dbReference type="InterPro" id="IPR004769">
    <property type="entry name" value="Pur_lyase"/>
</dbReference>
<dbReference type="AlphaFoldDB" id="A0A6B0YW99"/>
<comment type="pathway">
    <text evidence="3">Purine metabolism; IMP biosynthesis via de novo pathway; 5-amino-1-(5-phospho-D-ribosyl)imidazole-4-carboxamide from 5-amino-1-(5-phospho-D-ribosyl)imidazole-4-carboxylate: step 2/2.</text>
</comment>
<dbReference type="UniPathway" id="UPA00075">
    <property type="reaction ID" value="UER00336"/>
</dbReference>
<dbReference type="InterPro" id="IPR000362">
    <property type="entry name" value="Fumarate_lyase_fam"/>
</dbReference>
<dbReference type="SUPFAM" id="SSF48557">
    <property type="entry name" value="L-aspartase-like"/>
    <property type="match status" value="1"/>
</dbReference>
<gene>
    <name evidence="5" type="primary">purB</name>
    <name evidence="5" type="ORF">F4Y42_17985</name>
</gene>
<dbReference type="GO" id="GO:0070626">
    <property type="term" value="F:(S)-2-(5-amino-1-(5-phospho-D-ribosyl)imidazole-4-carboxamido) succinate lyase (fumarate-forming) activity"/>
    <property type="evidence" value="ECO:0007669"/>
    <property type="project" value="TreeGrafter"/>
</dbReference>
<dbReference type="GO" id="GO:0044208">
    <property type="term" value="P:'de novo' AMP biosynthetic process"/>
    <property type="evidence" value="ECO:0007669"/>
    <property type="project" value="UniProtKB-UniPathway"/>
</dbReference>
<comment type="catalytic activity">
    <reaction evidence="3">
        <text>N(6)-(1,2-dicarboxyethyl)-AMP = fumarate + AMP</text>
        <dbReference type="Rhea" id="RHEA:16853"/>
        <dbReference type="ChEBI" id="CHEBI:29806"/>
        <dbReference type="ChEBI" id="CHEBI:57567"/>
        <dbReference type="ChEBI" id="CHEBI:456215"/>
        <dbReference type="EC" id="4.3.2.2"/>
    </reaction>
</comment>
<dbReference type="SMART" id="SM00998">
    <property type="entry name" value="ADSL_C"/>
    <property type="match status" value="1"/>
</dbReference>
<evidence type="ECO:0000313" key="5">
    <source>
        <dbReference type="EMBL" id="MXY95336.1"/>
    </source>
</evidence>
<dbReference type="Gene3D" id="1.20.200.10">
    <property type="entry name" value="Fumarase/aspartase (Central domain)"/>
    <property type="match status" value="1"/>
</dbReference>
<comment type="similarity">
    <text evidence="3">Belongs to the lyase 1 family. Adenylosuccinate lyase subfamily.</text>
</comment>
<proteinExistence type="inferred from homology"/>
<dbReference type="PRINTS" id="PR00149">
    <property type="entry name" value="FUMRATELYASE"/>
</dbReference>
<reference evidence="5" key="1">
    <citation type="submission" date="2019-09" db="EMBL/GenBank/DDBJ databases">
        <title>Characterisation of the sponge microbiome using genome-centric metagenomics.</title>
        <authorList>
            <person name="Engelberts J.P."/>
            <person name="Robbins S.J."/>
            <person name="De Goeij J.M."/>
            <person name="Aranda M."/>
            <person name="Bell S.C."/>
            <person name="Webster N.S."/>
        </authorList>
    </citation>
    <scope>NUCLEOTIDE SEQUENCE</scope>
    <source>
        <strain evidence="5">SB0664_bin_27</strain>
    </source>
</reference>